<name>A0A0R2FTM5_9LACO</name>
<dbReference type="PATRIC" id="fig|1618.3.peg.464"/>
<dbReference type="Proteomes" id="UP000051727">
    <property type="component" value="Unassembled WGS sequence"/>
</dbReference>
<accession>A0A0R2FTM5</accession>
<proteinExistence type="predicted"/>
<dbReference type="AlphaFoldDB" id="A0A0R2FTM5"/>
<dbReference type="PANTHER" id="PTHR40056">
    <property type="entry name" value="HYPOTHETICAL CYTOSOLIC PROTEIN"/>
    <property type="match status" value="1"/>
</dbReference>
<sequence>MKEVFLMHNEFEKWLTDFSKERLPLWNEFPDFDLYMDQLVNLGNRYLENLIDTKITASMINSYVKKGLMERPSKKKYTTTNVAELVVISLLKSIFPLETIRSGIKQSIKDVSVTDSYDYFANLFNHALSRVSLTNSPQVNSLPLNENMIQLTEQFAVHAVIYKMIGEKLVNLQRISKNK</sequence>
<protein>
    <recommendedName>
        <fullName evidence="3">BS ykrK family protein</fullName>
    </recommendedName>
</protein>
<evidence type="ECO:0000313" key="1">
    <source>
        <dbReference type="EMBL" id="KRN28538.1"/>
    </source>
</evidence>
<organism evidence="1 2">
    <name type="scientific">Liquorilactobacillus mali</name>
    <dbReference type="NCBI Taxonomy" id="1618"/>
    <lineage>
        <taxon>Bacteria</taxon>
        <taxon>Bacillati</taxon>
        <taxon>Bacillota</taxon>
        <taxon>Bacilli</taxon>
        <taxon>Lactobacillales</taxon>
        <taxon>Lactobacillaceae</taxon>
        <taxon>Liquorilactobacillus</taxon>
    </lineage>
</organism>
<reference evidence="1 2" key="1">
    <citation type="journal article" date="2015" name="Genome Announc.">
        <title>Expanding the biotechnology potential of lactobacilli through comparative genomics of 213 strains and associated genera.</title>
        <authorList>
            <person name="Sun Z."/>
            <person name="Harris H.M."/>
            <person name="McCann A."/>
            <person name="Guo C."/>
            <person name="Argimon S."/>
            <person name="Zhang W."/>
            <person name="Yang X."/>
            <person name="Jeffery I.B."/>
            <person name="Cooney J.C."/>
            <person name="Kagawa T.F."/>
            <person name="Liu W."/>
            <person name="Song Y."/>
            <person name="Salvetti E."/>
            <person name="Wrobel A."/>
            <person name="Rasinkangas P."/>
            <person name="Parkhill J."/>
            <person name="Rea M.C."/>
            <person name="O'Sullivan O."/>
            <person name="Ritari J."/>
            <person name="Douillard F.P."/>
            <person name="Paul Ross R."/>
            <person name="Yang R."/>
            <person name="Briner A.E."/>
            <person name="Felis G.E."/>
            <person name="de Vos W.M."/>
            <person name="Barrangou R."/>
            <person name="Klaenhammer T.R."/>
            <person name="Caufield P.W."/>
            <person name="Cui Y."/>
            <person name="Zhang H."/>
            <person name="O'Toole P.W."/>
        </authorList>
    </citation>
    <scope>NUCLEOTIDE SEQUENCE [LARGE SCALE GENOMIC DNA]</scope>
    <source>
        <strain evidence="1 2">ATCC 27304</strain>
    </source>
</reference>
<comment type="caution">
    <text evidence="1">The sequence shown here is derived from an EMBL/GenBank/DDBJ whole genome shotgun (WGS) entry which is preliminary data.</text>
</comment>
<gene>
    <name evidence="1" type="ORF">IV36_GL000465</name>
</gene>
<dbReference type="STRING" id="1618.IV36_GL000465"/>
<dbReference type="EMBL" id="JQAR01000014">
    <property type="protein sequence ID" value="KRN28538.1"/>
    <property type="molecule type" value="Genomic_DNA"/>
</dbReference>
<evidence type="ECO:0008006" key="3">
    <source>
        <dbReference type="Google" id="ProtNLM"/>
    </source>
</evidence>
<evidence type="ECO:0000313" key="2">
    <source>
        <dbReference type="Proteomes" id="UP000051727"/>
    </source>
</evidence>
<dbReference type="InterPro" id="IPR014975">
    <property type="entry name" value="DUF1836"/>
</dbReference>
<dbReference type="PANTHER" id="PTHR40056:SF1">
    <property type="entry name" value="DUF1836 DOMAIN-CONTAINING PROTEIN"/>
    <property type="match status" value="1"/>
</dbReference>
<dbReference type="Pfam" id="PF08876">
    <property type="entry name" value="DUF1836"/>
    <property type="match status" value="1"/>
</dbReference>